<feature type="binding site" evidence="5">
    <location>
        <position position="58"/>
    </location>
    <ligand>
        <name>ATP</name>
        <dbReference type="ChEBI" id="CHEBI:30616"/>
    </ligand>
</feature>
<dbReference type="Gene3D" id="3.30.565.10">
    <property type="entry name" value="Histidine kinase-like ATPase, C-terminal domain"/>
    <property type="match status" value="1"/>
</dbReference>
<evidence type="ECO:0000313" key="8">
    <source>
        <dbReference type="EMBL" id="KZT42906.1"/>
    </source>
</evidence>
<evidence type="ECO:0000313" key="9">
    <source>
        <dbReference type="Proteomes" id="UP000076798"/>
    </source>
</evidence>
<feature type="region of interest" description="Disordered" evidence="6">
    <location>
        <begin position="259"/>
        <end position="285"/>
    </location>
</feature>
<feature type="binding site" evidence="5">
    <location>
        <position position="429"/>
    </location>
    <ligand>
        <name>ATP</name>
        <dbReference type="ChEBI" id="CHEBI:30616"/>
    </ligand>
</feature>
<dbReference type="Pfam" id="PF00183">
    <property type="entry name" value="HSP90"/>
    <property type="match status" value="1"/>
</dbReference>
<comment type="similarity">
    <text evidence="1">Belongs to the heat shock protein 90 family.</text>
</comment>
<dbReference type="AlphaFoldDB" id="A0A166HNL3"/>
<evidence type="ECO:0000256" key="5">
    <source>
        <dbReference type="PIRSR" id="PIRSR002583-1"/>
    </source>
</evidence>
<feature type="binding site" evidence="5">
    <location>
        <position position="210"/>
    </location>
    <ligand>
        <name>ATP</name>
        <dbReference type="ChEBI" id="CHEBI:30616"/>
    </ligand>
</feature>
<feature type="binding site" evidence="5">
    <location>
        <begin position="151"/>
        <end position="156"/>
    </location>
    <ligand>
        <name>ATP</name>
        <dbReference type="ChEBI" id="CHEBI:30616"/>
    </ligand>
</feature>
<dbReference type="SUPFAM" id="SSF55874">
    <property type="entry name" value="ATPase domain of HSP90 chaperone/DNA topoisomerase II/histidine kinase"/>
    <property type="match status" value="1"/>
</dbReference>
<dbReference type="PRINTS" id="PR00775">
    <property type="entry name" value="HEATSHOCK90"/>
</dbReference>
<keyword evidence="8" id="KW-0346">Stress response</keyword>
<dbReference type="OrthoDB" id="28737at2759"/>
<dbReference type="Gene3D" id="3.30.230.80">
    <property type="match status" value="1"/>
</dbReference>
<feature type="binding site" evidence="5">
    <location>
        <position position="113"/>
    </location>
    <ligand>
        <name>ATP</name>
        <dbReference type="ChEBI" id="CHEBI:30616"/>
    </ligand>
</feature>
<feature type="signal peptide" evidence="7">
    <location>
        <begin position="1"/>
        <end position="18"/>
    </location>
</feature>
<dbReference type="InterPro" id="IPR036890">
    <property type="entry name" value="HATPase_C_sf"/>
</dbReference>
<evidence type="ECO:0000256" key="6">
    <source>
        <dbReference type="SAM" id="MobiDB-lite"/>
    </source>
</evidence>
<keyword evidence="7" id="KW-0732">Signal</keyword>
<dbReference type="GO" id="GO:0016887">
    <property type="term" value="F:ATP hydrolysis activity"/>
    <property type="evidence" value="ECO:0007669"/>
    <property type="project" value="InterPro"/>
</dbReference>
<dbReference type="Proteomes" id="UP000076798">
    <property type="component" value="Unassembled WGS sequence"/>
</dbReference>
<name>A0A166HNL3_9AGAM</name>
<dbReference type="PANTHER" id="PTHR11528">
    <property type="entry name" value="HEAT SHOCK PROTEIN 90 FAMILY MEMBER"/>
    <property type="match status" value="1"/>
</dbReference>
<feature type="compositionally biased region" description="Acidic residues" evidence="6">
    <location>
        <begin position="259"/>
        <end position="268"/>
    </location>
</feature>
<dbReference type="GO" id="GO:0140662">
    <property type="term" value="F:ATP-dependent protein folding chaperone"/>
    <property type="evidence" value="ECO:0007669"/>
    <property type="project" value="InterPro"/>
</dbReference>
<evidence type="ECO:0000256" key="4">
    <source>
        <dbReference type="ARBA" id="ARBA00023186"/>
    </source>
</evidence>
<feature type="region of interest" description="Disordered" evidence="6">
    <location>
        <begin position="763"/>
        <end position="818"/>
    </location>
</feature>
<proteinExistence type="inferred from homology"/>
<protein>
    <submittedName>
        <fullName evidence="8">Heat shock protein Hsp90</fullName>
    </submittedName>
</protein>
<dbReference type="Pfam" id="PF13589">
    <property type="entry name" value="HATPase_c_3"/>
    <property type="match status" value="1"/>
</dbReference>
<organism evidence="8 9">
    <name type="scientific">Sistotremastrum suecicum HHB10207 ss-3</name>
    <dbReference type="NCBI Taxonomy" id="1314776"/>
    <lineage>
        <taxon>Eukaryota</taxon>
        <taxon>Fungi</taxon>
        <taxon>Dikarya</taxon>
        <taxon>Basidiomycota</taxon>
        <taxon>Agaricomycotina</taxon>
        <taxon>Agaricomycetes</taxon>
        <taxon>Sistotremastrales</taxon>
        <taxon>Sistotremastraceae</taxon>
        <taxon>Sistotremastrum</taxon>
    </lineage>
</organism>
<feature type="compositionally biased region" description="Acidic residues" evidence="6">
    <location>
        <begin position="768"/>
        <end position="787"/>
    </location>
</feature>
<accession>A0A166HNL3</accession>
<feature type="compositionally biased region" description="Low complexity" evidence="6">
    <location>
        <begin position="788"/>
        <end position="802"/>
    </location>
</feature>
<dbReference type="EMBL" id="KV428010">
    <property type="protein sequence ID" value="KZT42906.1"/>
    <property type="molecule type" value="Genomic_DNA"/>
</dbReference>
<dbReference type="Gene3D" id="3.40.50.11260">
    <property type="match status" value="1"/>
</dbReference>
<keyword evidence="2 5" id="KW-0547">Nucleotide-binding</keyword>
<feature type="binding site" evidence="5">
    <location>
        <position position="121"/>
    </location>
    <ligand>
        <name>ATP</name>
        <dbReference type="ChEBI" id="CHEBI:30616"/>
    </ligand>
</feature>
<keyword evidence="4" id="KW-0143">Chaperone</keyword>
<dbReference type="STRING" id="1314776.A0A166HNL3"/>
<dbReference type="SUPFAM" id="SSF54211">
    <property type="entry name" value="Ribosomal protein S5 domain 2-like"/>
    <property type="match status" value="1"/>
</dbReference>
<dbReference type="NCBIfam" id="NF003555">
    <property type="entry name" value="PRK05218.1"/>
    <property type="match status" value="1"/>
</dbReference>
<dbReference type="InterPro" id="IPR001404">
    <property type="entry name" value="Hsp90_fam"/>
</dbReference>
<evidence type="ECO:0000256" key="7">
    <source>
        <dbReference type="SAM" id="SignalP"/>
    </source>
</evidence>
<reference evidence="8 9" key="1">
    <citation type="journal article" date="2016" name="Mol. Biol. Evol.">
        <title>Comparative Genomics of Early-Diverging Mushroom-Forming Fungi Provides Insights into the Origins of Lignocellulose Decay Capabilities.</title>
        <authorList>
            <person name="Nagy L.G."/>
            <person name="Riley R."/>
            <person name="Tritt A."/>
            <person name="Adam C."/>
            <person name="Daum C."/>
            <person name="Floudas D."/>
            <person name="Sun H."/>
            <person name="Yadav J.S."/>
            <person name="Pangilinan J."/>
            <person name="Larsson K.H."/>
            <person name="Matsuura K."/>
            <person name="Barry K."/>
            <person name="Labutti K."/>
            <person name="Kuo R."/>
            <person name="Ohm R.A."/>
            <person name="Bhattacharya S.S."/>
            <person name="Shirouzu T."/>
            <person name="Yoshinaga Y."/>
            <person name="Martin F.M."/>
            <person name="Grigoriev I.V."/>
            <person name="Hibbett D.S."/>
        </authorList>
    </citation>
    <scope>NUCLEOTIDE SEQUENCE [LARGE SCALE GENOMIC DNA]</scope>
    <source>
        <strain evidence="8 9">HHB10207 ss-3</strain>
    </source>
</reference>
<evidence type="ECO:0000256" key="1">
    <source>
        <dbReference type="ARBA" id="ARBA00008239"/>
    </source>
</evidence>
<dbReference type="SUPFAM" id="SSF110942">
    <property type="entry name" value="HSP90 C-terminal domain"/>
    <property type="match status" value="1"/>
</dbReference>
<dbReference type="Gene3D" id="1.20.120.790">
    <property type="entry name" value="Heat shock protein 90, C-terminal domain"/>
    <property type="match status" value="1"/>
</dbReference>
<dbReference type="PIRSF" id="PIRSF002583">
    <property type="entry name" value="Hsp90"/>
    <property type="match status" value="1"/>
</dbReference>
<feature type="binding site" evidence="5">
    <location>
        <position position="127"/>
    </location>
    <ligand>
        <name>ATP</name>
        <dbReference type="ChEBI" id="CHEBI:30616"/>
    </ligand>
</feature>
<keyword evidence="9" id="KW-1185">Reference proteome</keyword>
<feature type="compositionally biased region" description="Low complexity" evidence="6">
    <location>
        <begin position="269"/>
        <end position="278"/>
    </location>
</feature>
<dbReference type="InterPro" id="IPR037196">
    <property type="entry name" value="HSP90_C"/>
</dbReference>
<gene>
    <name evidence="8" type="ORF">SISSUDRAFT_979285</name>
</gene>
<feature type="binding site" evidence="5">
    <location>
        <position position="108"/>
    </location>
    <ligand>
        <name>ATP</name>
        <dbReference type="ChEBI" id="CHEBI:30616"/>
    </ligand>
</feature>
<feature type="binding site" evidence="5">
    <location>
        <position position="62"/>
    </location>
    <ligand>
        <name>ATP</name>
        <dbReference type="ChEBI" id="CHEBI:30616"/>
    </ligand>
</feature>
<keyword evidence="3 5" id="KW-0067">ATP-binding</keyword>
<feature type="binding site" evidence="5">
    <location>
        <begin position="128"/>
        <end position="129"/>
    </location>
    <ligand>
        <name>ATP</name>
        <dbReference type="ChEBI" id="CHEBI:30616"/>
    </ligand>
</feature>
<dbReference type="GO" id="GO:0005524">
    <property type="term" value="F:ATP binding"/>
    <property type="evidence" value="ECO:0007669"/>
    <property type="project" value="UniProtKB-KW"/>
</dbReference>
<dbReference type="GO" id="GO:0051082">
    <property type="term" value="F:unfolded protein binding"/>
    <property type="evidence" value="ECO:0007669"/>
    <property type="project" value="InterPro"/>
</dbReference>
<evidence type="ECO:0000256" key="2">
    <source>
        <dbReference type="ARBA" id="ARBA00022741"/>
    </source>
</evidence>
<evidence type="ECO:0000256" key="3">
    <source>
        <dbReference type="ARBA" id="ARBA00022840"/>
    </source>
</evidence>
<sequence>MRYGWLLSFSLLAWRSFGQVPDSEVPKQKHDYQSDVARMRKIVVNSLYSNQCEHFVRELLSNANDALEKLRIVSLTNKDIVDPSQPLNITIRAVKDEEGTGGRLIITDTGIGMSPDDLTRNLGTLAKSGTSEFLAKADSLDTSGGGNLIGQFGLGFYSSFLVADQVYVASIPTKSETNPEPAQYVFSSSADDSSFEIYPDPRGNTLGHGTEITLVIRPDASQFLNTDRLKELVEKHSSFSTAFPIYLLTQVTEEVIDEDTLTEDEPSTAEEPSAPSEESVLDDDDDVVVEEVSEEEVPTKEPKVTTVTVDKWAHLNEQPPLWMRDPKDVTNEQYIEFYKTTFKEDEAPLAWHHFQGESGDGIHFKSIIYIPHELNPEFWSKSTSDNKGVRLMVKRVFITNDLGDDALPKWASWLKVIVDADDLPLNVSRETLQSTRFLKTLRSFVIKHLIKLMTRIAQDDPDKYVEIIKVYGNAIKLGAVESTKERNRLAVLARWPTNLRNFTSLDEYYVNRRQGQKQVFFHAGVGATTENLAKSIFVEKVHARGYEVFLLSEPLDEILFTNLGQWQDIRFQDVAKKGLEFGDEEEDLEAEKAKDEELATRFQPLVDWLKQETKDVVIDVTLSKRLVTSPCAIVADTYGYSANMERIMNAQNAKQAQGFLHEMAKKQKFLEINPHSPLIEGLLRRVEQIAPEEGEEIDPDAEAELREVTSILIDSALVRSGFDVADPSVFFTRVDRVLRRSLGVSELAEADIFIKPAPPIAKPYNAVEETESETAPESEPAEPEPVQEAEPAQPAESLSIELESVEEIDIPLGGHDEL</sequence>
<dbReference type="InterPro" id="IPR020575">
    <property type="entry name" value="Hsp90_N"/>
</dbReference>
<dbReference type="InterPro" id="IPR020568">
    <property type="entry name" value="Ribosomal_Su5_D2-typ_SF"/>
</dbReference>
<feature type="chain" id="PRO_5007874704" evidence="7">
    <location>
        <begin position="19"/>
        <end position="818"/>
    </location>
</feature>